<comment type="caution">
    <text evidence="1">The sequence shown here is derived from an EMBL/GenBank/DDBJ whole genome shotgun (WGS) entry which is preliminary data.</text>
</comment>
<dbReference type="RefSeq" id="WP_273736671.1">
    <property type="nucleotide sequence ID" value="NZ_JAQIVI010000002.1"/>
</dbReference>
<dbReference type="AlphaFoldDB" id="A0ABD5SET9"/>
<protein>
    <submittedName>
        <fullName evidence="1">Uncharacterized protein</fullName>
    </submittedName>
</protein>
<proteinExistence type="predicted"/>
<reference evidence="1 2" key="1">
    <citation type="journal article" date="2019" name="Int. J. Syst. Evol. Microbiol.">
        <title>The Global Catalogue of Microorganisms (GCM) 10K type strain sequencing project: providing services to taxonomists for standard genome sequencing and annotation.</title>
        <authorList>
            <consortium name="The Broad Institute Genomics Platform"/>
            <consortium name="The Broad Institute Genome Sequencing Center for Infectious Disease"/>
            <person name="Wu L."/>
            <person name="Ma J."/>
        </authorList>
    </citation>
    <scope>NUCLEOTIDE SEQUENCE [LARGE SCALE GENOMIC DNA]</scope>
    <source>
        <strain evidence="1 2">LMG 29247</strain>
    </source>
</reference>
<accession>A0ABD5SET9</accession>
<sequence length="358" mass="40567">MSEDGIDFLDVNSQDFRDIGKFTQHIQQNVNLSELDGQLSIIGSVSNFEERSTFEQSLESRFEVKETLGDLYLMQSKQRDVPIYLHENDGCPIFLTTGTKTKDIPKTVGNYIRENPEISRMWVGKQQMEEIRRDIAEDDDILIPYFTAHYSPSSNVEGVTRPGFERTIQYYGDDGLESFKALRDKYGVFPTNVQFKKPGVFKFRITQEGVFTINDGGVEPTLSLIQDVIDHLRGVKDAIQSAGYEDVSSDFGSFPKSVPWKIKMQKGLDAQDVEYIDDGLTSDDWEFGISNFDKSTEGKVGFSGEIVDKINYGTMGVRTKDEETIRVFPRKVTGFGQSIRLFSFIQNNIDKSAYAVEA</sequence>
<dbReference type="EMBL" id="JBHSWV010000002">
    <property type="protein sequence ID" value="MFC6763554.1"/>
    <property type="molecule type" value="Genomic_DNA"/>
</dbReference>
<name>A0ABD5SET9_9EURY</name>
<dbReference type="Proteomes" id="UP001596383">
    <property type="component" value="Unassembled WGS sequence"/>
</dbReference>
<evidence type="ECO:0000313" key="2">
    <source>
        <dbReference type="Proteomes" id="UP001596383"/>
    </source>
</evidence>
<gene>
    <name evidence="1" type="ORF">ACFQE6_00195</name>
</gene>
<keyword evidence="2" id="KW-1185">Reference proteome</keyword>
<organism evidence="1 2">
    <name type="scientific">Natrinema soli</name>
    <dbReference type="NCBI Taxonomy" id="1930624"/>
    <lineage>
        <taxon>Archaea</taxon>
        <taxon>Methanobacteriati</taxon>
        <taxon>Methanobacteriota</taxon>
        <taxon>Stenosarchaea group</taxon>
        <taxon>Halobacteria</taxon>
        <taxon>Halobacteriales</taxon>
        <taxon>Natrialbaceae</taxon>
        <taxon>Natrinema</taxon>
    </lineage>
</organism>
<evidence type="ECO:0000313" key="1">
    <source>
        <dbReference type="EMBL" id="MFC6763554.1"/>
    </source>
</evidence>